<evidence type="ECO:0000313" key="1">
    <source>
        <dbReference type="EMBL" id="MFC5144596.1"/>
    </source>
</evidence>
<accession>A0ABV9ZT69</accession>
<protein>
    <submittedName>
        <fullName evidence="1">Uncharacterized protein</fullName>
    </submittedName>
</protein>
<dbReference type="RefSeq" id="WP_382038551.1">
    <property type="nucleotide sequence ID" value="NZ_JBHSKJ010000004.1"/>
</dbReference>
<evidence type="ECO:0000313" key="2">
    <source>
        <dbReference type="Proteomes" id="UP001596222"/>
    </source>
</evidence>
<dbReference type="Proteomes" id="UP001596222">
    <property type="component" value="Unassembled WGS sequence"/>
</dbReference>
<keyword evidence="2" id="KW-1185">Reference proteome</keyword>
<reference evidence="2" key="1">
    <citation type="journal article" date="2019" name="Int. J. Syst. Evol. Microbiol.">
        <title>The Global Catalogue of Microorganisms (GCM) 10K type strain sequencing project: providing services to taxonomists for standard genome sequencing and annotation.</title>
        <authorList>
            <consortium name="The Broad Institute Genomics Platform"/>
            <consortium name="The Broad Institute Genome Sequencing Center for Infectious Disease"/>
            <person name="Wu L."/>
            <person name="Ma J."/>
        </authorList>
    </citation>
    <scope>NUCLEOTIDE SEQUENCE [LARGE SCALE GENOMIC DNA]</scope>
    <source>
        <strain evidence="2">CGMCC 4.1641</strain>
    </source>
</reference>
<dbReference type="EMBL" id="JBHSKJ010000004">
    <property type="protein sequence ID" value="MFC5144596.1"/>
    <property type="molecule type" value="Genomic_DNA"/>
</dbReference>
<comment type="caution">
    <text evidence="1">The sequence shown here is derived from an EMBL/GenBank/DDBJ whole genome shotgun (WGS) entry which is preliminary data.</text>
</comment>
<sequence length="112" mass="11081">MTAPSTGTTARPVISRGGRRRITHVSAGLAEALGPFVRAVTPGEHGAVLAALLLLITVTDSDNSSGHPAPGVRSTALLSPPSAAGRLHALEPGGSLLAALAHEDAPPAGRAS</sequence>
<organism evidence="1 2">
    <name type="scientific">Streptomyces aureoversilis</name>
    <dbReference type="NCBI Taxonomy" id="67277"/>
    <lineage>
        <taxon>Bacteria</taxon>
        <taxon>Bacillati</taxon>
        <taxon>Actinomycetota</taxon>
        <taxon>Actinomycetes</taxon>
        <taxon>Kitasatosporales</taxon>
        <taxon>Streptomycetaceae</taxon>
        <taxon>Streptomyces</taxon>
    </lineage>
</organism>
<name>A0ABV9ZT69_9ACTN</name>
<proteinExistence type="predicted"/>
<gene>
    <name evidence="1" type="ORF">ACFPP6_07870</name>
</gene>